<name>A0A0L8GTQ8_OCTBM</name>
<protein>
    <submittedName>
        <fullName evidence="1">Uncharacterized protein</fullName>
    </submittedName>
</protein>
<gene>
    <name evidence="1" type="ORF">OCBIM_22027883mg</name>
</gene>
<sequence>MFSMTFSSATSSREETRLRKYIRSGVCYETLPFAKPQQWQH</sequence>
<organism evidence="1">
    <name type="scientific">Octopus bimaculoides</name>
    <name type="common">California two-spotted octopus</name>
    <dbReference type="NCBI Taxonomy" id="37653"/>
    <lineage>
        <taxon>Eukaryota</taxon>
        <taxon>Metazoa</taxon>
        <taxon>Spiralia</taxon>
        <taxon>Lophotrochozoa</taxon>
        <taxon>Mollusca</taxon>
        <taxon>Cephalopoda</taxon>
        <taxon>Coleoidea</taxon>
        <taxon>Octopodiformes</taxon>
        <taxon>Octopoda</taxon>
        <taxon>Incirrata</taxon>
        <taxon>Octopodidae</taxon>
        <taxon>Octopus</taxon>
    </lineage>
</organism>
<proteinExistence type="predicted"/>
<accession>A0A0L8GTQ8</accession>
<evidence type="ECO:0000313" key="1">
    <source>
        <dbReference type="EMBL" id="KOF80456.1"/>
    </source>
</evidence>
<dbReference type="AlphaFoldDB" id="A0A0L8GTQ8"/>
<dbReference type="EMBL" id="KQ420387">
    <property type="protein sequence ID" value="KOF80456.1"/>
    <property type="molecule type" value="Genomic_DNA"/>
</dbReference>
<reference evidence="1" key="1">
    <citation type="submission" date="2015-07" db="EMBL/GenBank/DDBJ databases">
        <title>MeaNS - Measles Nucleotide Surveillance Program.</title>
        <authorList>
            <person name="Tran T."/>
            <person name="Druce J."/>
        </authorList>
    </citation>
    <scope>NUCLEOTIDE SEQUENCE</scope>
    <source>
        <strain evidence="1">UCB-OBI-ISO-001</strain>
        <tissue evidence="1">Gonad</tissue>
    </source>
</reference>